<dbReference type="Gene3D" id="3.30.420.10">
    <property type="entry name" value="Ribonuclease H-like superfamily/Ribonuclease H"/>
    <property type="match status" value="1"/>
</dbReference>
<dbReference type="WBParaSite" id="jg1664">
    <property type="protein sequence ID" value="jg1664"/>
    <property type="gene ID" value="jg1664"/>
</dbReference>
<keyword evidence="1" id="KW-1185">Reference proteome</keyword>
<evidence type="ECO:0000313" key="1">
    <source>
        <dbReference type="Proteomes" id="UP000887574"/>
    </source>
</evidence>
<sequence length="384" mass="43825">MVPPIPVDHRQEIVRLRDEGHSFRDIREILLKKGLKYSVIGIGNCYQKIVKNGSVEAQPKQKYSKEMLDSIKRELQNILESNSDLTGQQQIAELKKRLGVTVSMDAVGRYRRLLGWKVMPNGQVKEKTGNASTPGSRHHPVPKSLFTKCYVNVTHCHNLRNDLLPSDLNNLEIINVESISKAISDGYTSLLDTEVLKLETAGHLYGPSHVFTSSSFIKYGPEFKYQVWAGISFQGASSICIWDGNSRIRANFYCSTILEKFFLPFRAERYPFKRCILIQNNGPICRANETKEFMQANELECDIWMADQATIPVLTFFSIILSRNPMDTIWEEINLQIREEVKPNTLDELREAICTFWATKMTDSKCRSVLLKCPLFSPANDQPL</sequence>
<dbReference type="InterPro" id="IPR036397">
    <property type="entry name" value="RNaseH_sf"/>
</dbReference>
<protein>
    <submittedName>
        <fullName evidence="2">Transposase</fullName>
    </submittedName>
</protein>
<dbReference type="Proteomes" id="UP000887574">
    <property type="component" value="Unplaced"/>
</dbReference>
<reference evidence="2" key="1">
    <citation type="submission" date="2022-11" db="UniProtKB">
        <authorList>
            <consortium name="WormBaseParasite"/>
        </authorList>
    </citation>
    <scope>IDENTIFICATION</scope>
</reference>
<name>A0A915D7T6_9BILA</name>
<dbReference type="AlphaFoldDB" id="A0A915D7T6"/>
<evidence type="ECO:0000313" key="2">
    <source>
        <dbReference type="WBParaSite" id="jg1664"/>
    </source>
</evidence>
<dbReference type="GO" id="GO:0003676">
    <property type="term" value="F:nucleic acid binding"/>
    <property type="evidence" value="ECO:0007669"/>
    <property type="project" value="InterPro"/>
</dbReference>
<organism evidence="1 2">
    <name type="scientific">Ditylenchus dipsaci</name>
    <dbReference type="NCBI Taxonomy" id="166011"/>
    <lineage>
        <taxon>Eukaryota</taxon>
        <taxon>Metazoa</taxon>
        <taxon>Ecdysozoa</taxon>
        <taxon>Nematoda</taxon>
        <taxon>Chromadorea</taxon>
        <taxon>Rhabditida</taxon>
        <taxon>Tylenchina</taxon>
        <taxon>Tylenchomorpha</taxon>
        <taxon>Sphaerularioidea</taxon>
        <taxon>Anguinidae</taxon>
        <taxon>Anguininae</taxon>
        <taxon>Ditylenchus</taxon>
    </lineage>
</organism>
<accession>A0A915D7T6</accession>
<proteinExistence type="predicted"/>